<gene>
    <name evidence="6" type="ORF">SAMEA4412665_00082</name>
</gene>
<dbReference type="InterPro" id="IPR029061">
    <property type="entry name" value="THDP-binding"/>
</dbReference>
<dbReference type="CDD" id="cd07034">
    <property type="entry name" value="TPP_PYR_PFOR_IOR-alpha_like"/>
    <property type="match status" value="1"/>
</dbReference>
<dbReference type="Gene3D" id="3.40.50.920">
    <property type="match status" value="1"/>
</dbReference>
<dbReference type="InterPro" id="IPR002869">
    <property type="entry name" value="Pyrv_flavodox_OxRed_cen"/>
</dbReference>
<evidence type="ECO:0000259" key="5">
    <source>
        <dbReference type="Pfam" id="PF17147"/>
    </source>
</evidence>
<keyword evidence="1" id="KW-0560">Oxidoreductase</keyword>
<dbReference type="GO" id="GO:0000287">
    <property type="term" value="F:magnesium ion binding"/>
    <property type="evidence" value="ECO:0007669"/>
    <property type="project" value="UniProtKB-ARBA"/>
</dbReference>
<dbReference type="InterPro" id="IPR009014">
    <property type="entry name" value="Transketo_C/PFOR_II"/>
</dbReference>
<feature type="domain" description="Pyruvate flavodoxin/ferredoxin oxidoreductase pyrimidine binding" evidence="4">
    <location>
        <begin position="305"/>
        <end position="532"/>
    </location>
</feature>
<feature type="compositionally biased region" description="Basic and acidic residues" evidence="2">
    <location>
        <begin position="1"/>
        <end position="20"/>
    </location>
</feature>
<organism evidence="6 7">
    <name type="scientific">Cutibacterium granulosum</name>
    <dbReference type="NCBI Taxonomy" id="33011"/>
    <lineage>
        <taxon>Bacteria</taxon>
        <taxon>Bacillati</taxon>
        <taxon>Actinomycetota</taxon>
        <taxon>Actinomycetes</taxon>
        <taxon>Propionibacteriales</taxon>
        <taxon>Propionibacteriaceae</taxon>
        <taxon>Cutibacterium</taxon>
    </lineage>
</organism>
<dbReference type="FunFam" id="3.40.50.970:FF:000022">
    <property type="entry name" value="2-oxoglutarate ferredoxin oxidoreductase alpha subunit"/>
    <property type="match status" value="1"/>
</dbReference>
<name>A0A239W130_9ACTN</name>
<dbReference type="Proteomes" id="UP000215332">
    <property type="component" value="Chromosome 1"/>
</dbReference>
<dbReference type="Gene3D" id="3.40.50.970">
    <property type="match status" value="1"/>
</dbReference>
<dbReference type="SUPFAM" id="SSF52922">
    <property type="entry name" value="TK C-terminal domain-like"/>
    <property type="match status" value="1"/>
</dbReference>
<dbReference type="InterPro" id="IPR002880">
    <property type="entry name" value="Pyrv_Fd/Flavodoxin_OxRdtase_N"/>
</dbReference>
<dbReference type="eggNOG" id="COG0674">
    <property type="taxonomic scope" value="Bacteria"/>
</dbReference>
<evidence type="ECO:0000313" key="7">
    <source>
        <dbReference type="Proteomes" id="UP000215332"/>
    </source>
</evidence>
<dbReference type="InterPro" id="IPR050722">
    <property type="entry name" value="Pyruvate:ferred/Flavod_OxRd"/>
</dbReference>
<dbReference type="Pfam" id="PF01558">
    <property type="entry name" value="POR"/>
    <property type="match status" value="1"/>
</dbReference>
<feature type="domain" description="Pyruvate:ferredoxin oxidoreductase core" evidence="5">
    <location>
        <begin position="573"/>
        <end position="644"/>
    </location>
</feature>
<feature type="domain" description="Pyruvate/ketoisovalerate oxidoreductase catalytic" evidence="3">
    <location>
        <begin position="75"/>
        <end position="263"/>
    </location>
</feature>
<evidence type="ECO:0000259" key="3">
    <source>
        <dbReference type="Pfam" id="PF01558"/>
    </source>
</evidence>
<dbReference type="PANTHER" id="PTHR32154">
    <property type="entry name" value="PYRUVATE-FLAVODOXIN OXIDOREDUCTASE-RELATED"/>
    <property type="match status" value="1"/>
</dbReference>
<dbReference type="AlphaFoldDB" id="A0A239W130"/>
<dbReference type="Pfam" id="PF17147">
    <property type="entry name" value="PFOR_II"/>
    <property type="match status" value="1"/>
</dbReference>
<dbReference type="EMBL" id="LT906441">
    <property type="protein sequence ID" value="SNV27879.1"/>
    <property type="molecule type" value="Genomic_DNA"/>
</dbReference>
<sequence>MERAARVDDARVDARLEGRVGLRSRSSVPEHDTASPRQATAGTESRKEVPVPSTSAPHSVQTLDRVVIRFAGDSGDGMQLTGDRFSAESARHGNDISTLPNFPAEIRAPQGTVPGVSSFQVNFANYDISTPGDEPDVLVAMNPAALAANVKDVRRGGLILVDIEEFTPRNLKKAGYTTDPLSDDTLDSFQVVPIKLTSLAVGSVESFDLGRKNSERSKNMFALGLLSWLYGRPLESTEQFLATKFASKPDIRDANVAALHAGAAYGETCGLFAVRYQVAPAPMPAGTYRQITGNLATAYGLITGANRAGVQLFLGSYPITPASDILHELSKHKSHNVVTFQAEDEISGVSSAIGASFGGSLGVTTTSGPGMSLKSEAIGLAVMTELPLVVVDVQRSGPSTGMPTKTEQADLLQAMFGRNGESPVPVLAAKSPSDCFTTALEACSIAMRYRTPVIMLSDGYLGNGAEPWQVPDLDEIPAIDPHFATAPNAKAADGTDRFLPYRRDPQTLARDYALPGTPGLEHRLGGLEKANEIGSISYVPANHELMVNLRAQKVAGIVREIPDLEVDDPTGDAEVLVLGWGSSYGPITAAVRLAREAGCSIAQTHLRHLNPFPANLDEVLHRYRRVIVPEMNTGQLAMLLRAKFLVDVQSVSRVRGLPISSVDLCDELVATCGQVTANSKEA</sequence>
<evidence type="ECO:0000256" key="2">
    <source>
        <dbReference type="SAM" id="MobiDB-lite"/>
    </source>
</evidence>
<evidence type="ECO:0000313" key="6">
    <source>
        <dbReference type="EMBL" id="SNV27879.1"/>
    </source>
</evidence>
<reference evidence="6 7" key="1">
    <citation type="submission" date="2017-06" db="EMBL/GenBank/DDBJ databases">
        <authorList>
            <consortium name="Pathogen Informatics"/>
        </authorList>
    </citation>
    <scope>NUCLEOTIDE SEQUENCE [LARGE SCALE GENOMIC DNA]</scope>
    <source>
        <strain evidence="6 7">NCTC11865</strain>
    </source>
</reference>
<dbReference type="InterPro" id="IPR033412">
    <property type="entry name" value="PFOR_II"/>
</dbReference>
<feature type="region of interest" description="Disordered" evidence="2">
    <location>
        <begin position="1"/>
        <end position="58"/>
    </location>
</feature>
<dbReference type="KEGG" id="cgrn:4412665_00082"/>
<evidence type="ECO:0000259" key="4">
    <source>
        <dbReference type="Pfam" id="PF01855"/>
    </source>
</evidence>
<evidence type="ECO:0000256" key="1">
    <source>
        <dbReference type="ARBA" id="ARBA00023002"/>
    </source>
</evidence>
<proteinExistence type="predicted"/>
<protein>
    <submittedName>
        <fullName evidence="6">2-oxoglutarate ferredoxin oxidoreductase subunit alpha</fullName>
    </submittedName>
</protein>
<dbReference type="NCBIfam" id="TIGR03710">
    <property type="entry name" value="OAFO_sf"/>
    <property type="match status" value="1"/>
</dbReference>
<dbReference type="GO" id="GO:0016903">
    <property type="term" value="F:oxidoreductase activity, acting on the aldehyde or oxo group of donors"/>
    <property type="evidence" value="ECO:0007669"/>
    <property type="project" value="InterPro"/>
</dbReference>
<dbReference type="GO" id="GO:0006979">
    <property type="term" value="P:response to oxidative stress"/>
    <property type="evidence" value="ECO:0007669"/>
    <property type="project" value="TreeGrafter"/>
</dbReference>
<dbReference type="InterPro" id="IPR022367">
    <property type="entry name" value="2-oxoacid/accept_OxRdtase_asu"/>
</dbReference>
<dbReference type="PANTHER" id="PTHR32154:SF20">
    <property type="entry name" value="2-OXOGLUTARATE OXIDOREDUCTASE SUBUNIT KORA"/>
    <property type="match status" value="1"/>
</dbReference>
<dbReference type="eggNOG" id="COG1014">
    <property type="taxonomic scope" value="Bacteria"/>
</dbReference>
<dbReference type="SUPFAM" id="SSF52518">
    <property type="entry name" value="Thiamin diphosphate-binding fold (THDP-binding)"/>
    <property type="match status" value="1"/>
</dbReference>
<dbReference type="InterPro" id="IPR019752">
    <property type="entry name" value="Pyrv/ketoisovalerate_OxRed_cat"/>
</dbReference>
<dbReference type="Gene3D" id="3.40.920.10">
    <property type="entry name" value="Pyruvate-ferredoxin oxidoreductase, PFOR, domain III"/>
    <property type="match status" value="1"/>
</dbReference>
<accession>A0A239W130</accession>
<dbReference type="Pfam" id="PF01855">
    <property type="entry name" value="POR_N"/>
    <property type="match status" value="1"/>
</dbReference>